<reference evidence="3 4" key="1">
    <citation type="submission" date="2016-05" db="EMBL/GenBank/DDBJ databases">
        <title>Comparative analysis of secretome profiles of manganese(II)-oxidizing ascomycete fungi.</title>
        <authorList>
            <consortium name="DOE Joint Genome Institute"/>
            <person name="Zeiner C.A."/>
            <person name="Purvine S.O."/>
            <person name="Zink E.M."/>
            <person name="Wu S."/>
            <person name="Pasa-Tolic L."/>
            <person name="Chaput D.L."/>
            <person name="Haridas S."/>
            <person name="Grigoriev I.V."/>
            <person name="Santelli C.M."/>
            <person name="Hansel C.M."/>
        </authorList>
    </citation>
    <scope>NUCLEOTIDE SEQUENCE [LARGE SCALE GENOMIC DNA]</scope>
    <source>
        <strain evidence="3 4">AP3s5-JAC2a</strain>
    </source>
</reference>
<protein>
    <recommendedName>
        <fullName evidence="2">HTH CENPB-type domain-containing protein</fullName>
    </recommendedName>
</protein>
<dbReference type="GO" id="GO:0003677">
    <property type="term" value="F:DNA binding"/>
    <property type="evidence" value="ECO:0007669"/>
    <property type="project" value="UniProtKB-KW"/>
</dbReference>
<evidence type="ECO:0000313" key="4">
    <source>
        <dbReference type="Proteomes" id="UP000077069"/>
    </source>
</evidence>
<organism evidence="3 4">
    <name type="scientific">Paraphaeosphaeria sporulosa</name>
    <dbReference type="NCBI Taxonomy" id="1460663"/>
    <lineage>
        <taxon>Eukaryota</taxon>
        <taxon>Fungi</taxon>
        <taxon>Dikarya</taxon>
        <taxon>Ascomycota</taxon>
        <taxon>Pezizomycotina</taxon>
        <taxon>Dothideomycetes</taxon>
        <taxon>Pleosporomycetidae</taxon>
        <taxon>Pleosporales</taxon>
        <taxon>Massarineae</taxon>
        <taxon>Didymosphaeriaceae</taxon>
        <taxon>Paraphaeosphaeria</taxon>
    </lineage>
</organism>
<accession>A0A177C164</accession>
<dbReference type="GeneID" id="28758453"/>
<dbReference type="PROSITE" id="PS51253">
    <property type="entry name" value="HTH_CENPB"/>
    <property type="match status" value="1"/>
</dbReference>
<evidence type="ECO:0000256" key="1">
    <source>
        <dbReference type="ARBA" id="ARBA00023125"/>
    </source>
</evidence>
<evidence type="ECO:0000259" key="2">
    <source>
        <dbReference type="PROSITE" id="PS51253"/>
    </source>
</evidence>
<feature type="non-terminal residue" evidence="3">
    <location>
        <position position="1"/>
    </location>
</feature>
<name>A0A177C164_9PLEO</name>
<evidence type="ECO:0000313" key="3">
    <source>
        <dbReference type="EMBL" id="OAG00360.1"/>
    </source>
</evidence>
<sequence>LSQQQEVELLQYIKQLTEHILTPIRQMIQSFASYIAKKQVSISWVDRFRQRNKESLISQ</sequence>
<dbReference type="InParanoid" id="A0A177C164"/>
<dbReference type="RefSeq" id="XP_018030725.1">
    <property type="nucleotide sequence ID" value="XM_018174967.1"/>
</dbReference>
<dbReference type="Proteomes" id="UP000077069">
    <property type="component" value="Unassembled WGS sequence"/>
</dbReference>
<dbReference type="OrthoDB" id="3780530at2759"/>
<dbReference type="AlphaFoldDB" id="A0A177C164"/>
<proteinExistence type="predicted"/>
<dbReference type="InterPro" id="IPR006600">
    <property type="entry name" value="HTH_CenpB_DNA-bd_dom"/>
</dbReference>
<gene>
    <name evidence="3" type="ORF">CC84DRAFT_1102450</name>
</gene>
<keyword evidence="1" id="KW-0238">DNA-binding</keyword>
<feature type="domain" description="HTH CENPB-type" evidence="2">
    <location>
        <begin position="1"/>
        <end position="58"/>
    </location>
</feature>
<dbReference type="Pfam" id="PF03221">
    <property type="entry name" value="HTH_Tnp_Tc5"/>
    <property type="match status" value="1"/>
</dbReference>
<keyword evidence="4" id="KW-1185">Reference proteome</keyword>
<dbReference type="EMBL" id="KV441559">
    <property type="protein sequence ID" value="OAG00360.1"/>
    <property type="molecule type" value="Genomic_DNA"/>
</dbReference>